<gene>
    <name evidence="5" type="primary">LOC104585723</name>
</gene>
<evidence type="ECO:0000256" key="3">
    <source>
        <dbReference type="PROSITE-ProRule" id="PRU00221"/>
    </source>
</evidence>
<dbReference type="GeneID" id="104585723"/>
<dbReference type="PANTHER" id="PTHR44566:SF1">
    <property type="entry name" value="WD REPEAT-CONTAINING PROTEIN 25"/>
    <property type="match status" value="1"/>
</dbReference>
<name>A0A1U7YMD2_NELNU</name>
<dbReference type="Pfam" id="PF00400">
    <property type="entry name" value="WD40"/>
    <property type="match status" value="4"/>
</dbReference>
<dbReference type="PROSITE" id="PS50294">
    <property type="entry name" value="WD_REPEATS_REGION"/>
    <property type="match status" value="1"/>
</dbReference>
<evidence type="ECO:0000313" key="4">
    <source>
        <dbReference type="Proteomes" id="UP000189703"/>
    </source>
</evidence>
<dbReference type="PANTHER" id="PTHR44566">
    <property type="entry name" value="TRANSDUCIN/WD40 REPEAT-LIKE SUPERFAMILY PROTEIN"/>
    <property type="match status" value="1"/>
</dbReference>
<keyword evidence="4" id="KW-1185">Reference proteome</keyword>
<feature type="repeat" description="WD" evidence="3">
    <location>
        <begin position="130"/>
        <end position="172"/>
    </location>
</feature>
<dbReference type="RefSeq" id="XP_010240995.1">
    <property type="nucleotide sequence ID" value="XM_010242693.2"/>
</dbReference>
<dbReference type="Gene3D" id="2.130.10.10">
    <property type="entry name" value="YVTN repeat-like/Quinoprotein amine dehydrogenase"/>
    <property type="match status" value="1"/>
</dbReference>
<dbReference type="InterPro" id="IPR019775">
    <property type="entry name" value="WD40_repeat_CS"/>
</dbReference>
<dbReference type="STRING" id="4432.A0A1U7YMD2"/>
<keyword evidence="2" id="KW-0677">Repeat</keyword>
<dbReference type="eggNOG" id="KOG0282">
    <property type="taxonomic scope" value="Eukaryota"/>
</dbReference>
<dbReference type="AlphaFoldDB" id="A0A1U7YMD2"/>
<dbReference type="PROSITE" id="PS50082">
    <property type="entry name" value="WD_REPEATS_2"/>
    <property type="match status" value="2"/>
</dbReference>
<organism evidence="4 5">
    <name type="scientific">Nelumbo nucifera</name>
    <name type="common">Sacred lotus</name>
    <dbReference type="NCBI Taxonomy" id="4432"/>
    <lineage>
        <taxon>Eukaryota</taxon>
        <taxon>Viridiplantae</taxon>
        <taxon>Streptophyta</taxon>
        <taxon>Embryophyta</taxon>
        <taxon>Tracheophyta</taxon>
        <taxon>Spermatophyta</taxon>
        <taxon>Magnoliopsida</taxon>
        <taxon>Proteales</taxon>
        <taxon>Nelumbonaceae</taxon>
        <taxon>Nelumbo</taxon>
    </lineage>
</organism>
<sequence length="431" mass="48403">MDLLFNAYSAASDEEDDDEKKLVRPPLKRIRRENPTLQLQSLPEYCPNNYSNQRQEASIPGRYISKRERAISAVASRVSEPDPSSMVITSPVIGSISESDVPFGILSSLRCKGKGHAQHGQTPERLSKVLTCHTKPVNSIQWSPTHDHLLASAGMDHMVCIWNVWSKSQQKARIFNYHNAAVKDVRWLPQGFSLLSCGYDCSSRLVDIEKGIETQIFKEDQVVGVIKFHPENSNLFLSGGSKGHLKLWDIRVGKAMCNYNRNLGPVLDVDFSYDAKHFISSSDISRSNVSENSIIVWDVSRQVPLSNQVYVEAYTCPCVRYHPFDPVFIAQSHGNYIAIFSSNPPFKLDKYKRYESHGVSGFPIKCNFSLDGETLASGSSDGCIYFYSYRSSDLIRKIKAYEQACLDVAFHPHVPNVIASCGWNGEISVFE</sequence>
<dbReference type="InterPro" id="IPR053053">
    <property type="entry name" value="WD_repeat_protein"/>
</dbReference>
<dbReference type="OMA" id="WDYETTA"/>
<dbReference type="SUPFAM" id="SSF50978">
    <property type="entry name" value="WD40 repeat-like"/>
    <property type="match status" value="1"/>
</dbReference>
<dbReference type="PROSITE" id="PS00678">
    <property type="entry name" value="WD_REPEATS_1"/>
    <property type="match status" value="1"/>
</dbReference>
<evidence type="ECO:0000256" key="2">
    <source>
        <dbReference type="ARBA" id="ARBA00022737"/>
    </source>
</evidence>
<feature type="repeat" description="WD" evidence="3">
    <location>
        <begin position="216"/>
        <end position="258"/>
    </location>
</feature>
<dbReference type="InterPro" id="IPR036322">
    <property type="entry name" value="WD40_repeat_dom_sf"/>
</dbReference>
<dbReference type="InterPro" id="IPR015943">
    <property type="entry name" value="WD40/YVTN_repeat-like_dom_sf"/>
</dbReference>
<dbReference type="KEGG" id="nnu:104585723"/>
<dbReference type="FunCoup" id="A0A1U7YMD2">
    <property type="interactions" value="2034"/>
</dbReference>
<evidence type="ECO:0000256" key="1">
    <source>
        <dbReference type="ARBA" id="ARBA00022574"/>
    </source>
</evidence>
<reference evidence="5" key="1">
    <citation type="submission" date="2025-08" db="UniProtKB">
        <authorList>
            <consortium name="RefSeq"/>
        </authorList>
    </citation>
    <scope>IDENTIFICATION</scope>
</reference>
<protein>
    <submittedName>
        <fullName evidence="5">WD repeat-containing protein 25 isoform X1</fullName>
    </submittedName>
</protein>
<dbReference type="OrthoDB" id="256303at2759"/>
<accession>A0A1U7YMD2</accession>
<proteinExistence type="predicted"/>
<dbReference type="InParanoid" id="A0A1U7YMD2"/>
<keyword evidence="1 3" id="KW-0853">WD repeat</keyword>
<dbReference type="InterPro" id="IPR001680">
    <property type="entry name" value="WD40_rpt"/>
</dbReference>
<evidence type="ECO:0000313" key="5">
    <source>
        <dbReference type="RefSeq" id="XP_010240995.1"/>
    </source>
</evidence>
<dbReference type="Proteomes" id="UP000189703">
    <property type="component" value="Unplaced"/>
</dbReference>
<dbReference type="SMART" id="SM00320">
    <property type="entry name" value="WD40"/>
    <property type="match status" value="6"/>
</dbReference>